<protein>
    <submittedName>
        <fullName evidence="1">Uncharacterized protein</fullName>
    </submittedName>
</protein>
<sequence>MAEVQLIIQGGTPPYSISIKAEGDNTERCTDFDYASYKAAYNPVRNGQVVNYTVVISKAGCEPASTTFQKSCPVPQAPQPGFSITAVTQPACVGNTPTNASASISNIVNADRYKLLRDGSFVSGGDCTSPDGIWSGNSGTVLLPPPPVGQTWNYVIRAFNGANCGDWFDMPVTISTPSCQTPGPATPSFNLGITQPTCTNGNLSNAVLNVTAVSNGDRYNISEGSTYQGSNDCVNPRGTFDSTWVDIPVPAPPAGESKTYTVRIWKGTNCGDWLDKSITVTSPACTAEPVNPSFNLSVDQPVCVNNVMGPATLKLSNITNGNRYRTYQGSSYQGSNDCSSPEGTFSTSNHSISVAAPPAGQGQYWTVRIWNGVDCSKWYDRTVEVVSPQCDTPSPDILGVVTVNFHYDNKPLQAYASRWNPNPPQVNYACRYMIESGMYAGQSAITKHGDESQRFIGGSSANDAVLAASFDSIGYPENPPAKVFNRMMVSCARLRARGYTGVVSIALYVTELTPLITQNLPFWAMGSQGTQAGDLVATPRSNGSDFYISGTTSTSKDTGQVNVPYYFDQGVEKLTARCFVNLDTNKVTLQLV</sequence>
<reference evidence="1 2" key="1">
    <citation type="submission" date="2020-02" db="EMBL/GenBank/DDBJ databases">
        <title>Draft genome sequence of two Spirosoma agri KCTC 52727 and Spirosoma terrae KCTC 52035.</title>
        <authorList>
            <person name="Rojas J."/>
            <person name="Ambika Manirajan B."/>
            <person name="Suarez C."/>
            <person name="Ratering S."/>
            <person name="Schnell S."/>
        </authorList>
    </citation>
    <scope>NUCLEOTIDE SEQUENCE [LARGE SCALE GENOMIC DNA]</scope>
    <source>
        <strain evidence="1 2">KCTC 52035</strain>
    </source>
</reference>
<evidence type="ECO:0000313" key="1">
    <source>
        <dbReference type="EMBL" id="NDU95732.1"/>
    </source>
</evidence>
<proteinExistence type="predicted"/>
<gene>
    <name evidence="1" type="ORF">GK108_12685</name>
</gene>
<accession>A0A6L9L8P0</accession>
<dbReference type="EMBL" id="JAAFZH010000004">
    <property type="protein sequence ID" value="NDU95732.1"/>
    <property type="molecule type" value="Genomic_DNA"/>
</dbReference>
<dbReference type="AlphaFoldDB" id="A0A6L9L8P0"/>
<dbReference type="RefSeq" id="WP_163948318.1">
    <property type="nucleotide sequence ID" value="NZ_JAAFZH010000004.1"/>
</dbReference>
<dbReference type="Proteomes" id="UP000474175">
    <property type="component" value="Unassembled WGS sequence"/>
</dbReference>
<keyword evidence="2" id="KW-1185">Reference proteome</keyword>
<comment type="caution">
    <text evidence="1">The sequence shown here is derived from an EMBL/GenBank/DDBJ whole genome shotgun (WGS) entry which is preliminary data.</text>
</comment>
<organism evidence="1 2">
    <name type="scientific">Spirosoma terrae</name>
    <dbReference type="NCBI Taxonomy" id="1968276"/>
    <lineage>
        <taxon>Bacteria</taxon>
        <taxon>Pseudomonadati</taxon>
        <taxon>Bacteroidota</taxon>
        <taxon>Cytophagia</taxon>
        <taxon>Cytophagales</taxon>
        <taxon>Cytophagaceae</taxon>
        <taxon>Spirosoma</taxon>
    </lineage>
</organism>
<name>A0A6L9L8P0_9BACT</name>
<evidence type="ECO:0000313" key="2">
    <source>
        <dbReference type="Proteomes" id="UP000474175"/>
    </source>
</evidence>